<feature type="transmembrane region" description="Helical" evidence="6">
    <location>
        <begin position="94"/>
        <end position="112"/>
    </location>
</feature>
<dbReference type="EMBL" id="BOSM01000006">
    <property type="protein sequence ID" value="GIP59757.1"/>
    <property type="molecule type" value="Genomic_DNA"/>
</dbReference>
<accession>A0ABQ4MV02</accession>
<evidence type="ECO:0000256" key="5">
    <source>
        <dbReference type="ARBA" id="ARBA00023136"/>
    </source>
</evidence>
<evidence type="ECO:0000256" key="2">
    <source>
        <dbReference type="ARBA" id="ARBA00022475"/>
    </source>
</evidence>
<keyword evidence="5 6" id="KW-0472">Membrane</keyword>
<evidence type="ECO:0000256" key="4">
    <source>
        <dbReference type="ARBA" id="ARBA00022989"/>
    </source>
</evidence>
<reference evidence="8 9" key="1">
    <citation type="submission" date="2021-03" db="EMBL/GenBank/DDBJ databases">
        <title>Antimicrobial resistance genes in bacteria isolated from Japanese honey, and their potential for conferring macrolide and lincosamide resistance in the American foulbrood pathogen Paenibacillus larvae.</title>
        <authorList>
            <person name="Okamoto M."/>
            <person name="Kumagai M."/>
            <person name="Kanamori H."/>
            <person name="Takamatsu D."/>
        </authorList>
    </citation>
    <scope>NUCLEOTIDE SEQUENCE [LARGE SCALE GENOMIC DNA]</scope>
    <source>
        <strain evidence="8 9">J15TS10</strain>
    </source>
</reference>
<dbReference type="InterPro" id="IPR010432">
    <property type="entry name" value="RDD"/>
</dbReference>
<keyword evidence="4 6" id="KW-1133">Transmembrane helix</keyword>
<comment type="caution">
    <text evidence="8">The sequence shown here is derived from an EMBL/GenBank/DDBJ whole genome shotgun (WGS) entry which is preliminary data.</text>
</comment>
<keyword evidence="2" id="KW-1003">Cell membrane</keyword>
<feature type="domain" description="RDD" evidence="7">
    <location>
        <begin position="5"/>
        <end position="124"/>
    </location>
</feature>
<dbReference type="PANTHER" id="PTHR36115:SF6">
    <property type="entry name" value="PROLINE-RICH ANTIGEN HOMOLOG"/>
    <property type="match status" value="1"/>
</dbReference>
<evidence type="ECO:0000313" key="8">
    <source>
        <dbReference type="EMBL" id="GIP59757.1"/>
    </source>
</evidence>
<dbReference type="Pfam" id="PF06271">
    <property type="entry name" value="RDD"/>
    <property type="match status" value="1"/>
</dbReference>
<dbReference type="RefSeq" id="WP_244996650.1">
    <property type="nucleotide sequence ID" value="NZ_BOSM01000006.1"/>
</dbReference>
<gene>
    <name evidence="8" type="primary">yteJ</name>
    <name evidence="8" type="ORF">J15TS10_35710</name>
</gene>
<dbReference type="PANTHER" id="PTHR36115">
    <property type="entry name" value="PROLINE-RICH ANTIGEN HOMOLOG-RELATED"/>
    <property type="match status" value="1"/>
</dbReference>
<name>A0ABQ4MV02_9BACL</name>
<dbReference type="Proteomes" id="UP000681290">
    <property type="component" value="Unassembled WGS sequence"/>
</dbReference>
<proteinExistence type="predicted"/>
<evidence type="ECO:0000256" key="6">
    <source>
        <dbReference type="SAM" id="Phobius"/>
    </source>
</evidence>
<evidence type="ECO:0000259" key="7">
    <source>
        <dbReference type="Pfam" id="PF06271"/>
    </source>
</evidence>
<evidence type="ECO:0000256" key="1">
    <source>
        <dbReference type="ARBA" id="ARBA00004651"/>
    </source>
</evidence>
<organism evidence="8 9">
    <name type="scientific">Paenibacillus woosongensis</name>
    <dbReference type="NCBI Taxonomy" id="307580"/>
    <lineage>
        <taxon>Bacteria</taxon>
        <taxon>Bacillati</taxon>
        <taxon>Bacillota</taxon>
        <taxon>Bacilli</taxon>
        <taxon>Bacillales</taxon>
        <taxon>Paenibacillaceae</taxon>
        <taxon>Paenibacillus</taxon>
    </lineage>
</organism>
<evidence type="ECO:0000313" key="9">
    <source>
        <dbReference type="Proteomes" id="UP000681290"/>
    </source>
</evidence>
<protein>
    <submittedName>
        <fullName evidence="8">Membrane protein YteJ</fullName>
    </submittedName>
</protein>
<keyword evidence="3 6" id="KW-0812">Transmembrane</keyword>
<feature type="transmembrane region" description="Helical" evidence="6">
    <location>
        <begin position="12"/>
        <end position="31"/>
    </location>
</feature>
<sequence length="161" mass="18993">MYDVLWRRYFAMFVDRIFMVLSLLIVTFIFIPPEELMYRYSGMLMIFSLLVQWLYFTLMESSKYQATLGKIMLGVVVVDDRNERISWGKANARFWSKLISSILGIGYFMAIFTEYKQGLHDKIADTYVVNKEMLLYEKSNAKPLESTRKLDLASKGFNWPD</sequence>
<dbReference type="InterPro" id="IPR051791">
    <property type="entry name" value="Pra-immunoreactive"/>
</dbReference>
<feature type="transmembrane region" description="Helical" evidence="6">
    <location>
        <begin position="37"/>
        <end position="56"/>
    </location>
</feature>
<keyword evidence="9" id="KW-1185">Reference proteome</keyword>
<evidence type="ECO:0000256" key="3">
    <source>
        <dbReference type="ARBA" id="ARBA00022692"/>
    </source>
</evidence>
<comment type="subcellular location">
    <subcellularLocation>
        <location evidence="1">Cell membrane</location>
        <topology evidence="1">Multi-pass membrane protein</topology>
    </subcellularLocation>
</comment>